<accession>A0A6A6A058</accession>
<protein>
    <submittedName>
        <fullName evidence="1">Uncharacterized protein</fullName>
    </submittedName>
</protein>
<reference evidence="1" key="1">
    <citation type="journal article" date="2020" name="Stud. Mycol.">
        <title>101 Dothideomycetes genomes: a test case for predicting lifestyles and emergence of pathogens.</title>
        <authorList>
            <person name="Haridas S."/>
            <person name="Albert R."/>
            <person name="Binder M."/>
            <person name="Bloem J."/>
            <person name="Labutti K."/>
            <person name="Salamov A."/>
            <person name="Andreopoulos B."/>
            <person name="Baker S."/>
            <person name="Barry K."/>
            <person name="Bills G."/>
            <person name="Bluhm B."/>
            <person name="Cannon C."/>
            <person name="Castanera R."/>
            <person name="Culley D."/>
            <person name="Daum C."/>
            <person name="Ezra D."/>
            <person name="Gonzalez J."/>
            <person name="Henrissat B."/>
            <person name="Kuo A."/>
            <person name="Liang C."/>
            <person name="Lipzen A."/>
            <person name="Lutzoni F."/>
            <person name="Magnuson J."/>
            <person name="Mondo S."/>
            <person name="Nolan M."/>
            <person name="Ohm R."/>
            <person name="Pangilinan J."/>
            <person name="Park H.-J."/>
            <person name="Ramirez L."/>
            <person name="Alfaro M."/>
            <person name="Sun H."/>
            <person name="Tritt A."/>
            <person name="Yoshinaga Y."/>
            <person name="Zwiers L.-H."/>
            <person name="Turgeon B."/>
            <person name="Goodwin S."/>
            <person name="Spatafora J."/>
            <person name="Crous P."/>
            <person name="Grigoriev I."/>
        </authorList>
    </citation>
    <scope>NUCLEOTIDE SEQUENCE</scope>
    <source>
        <strain evidence="1">CBS 119687</strain>
    </source>
</reference>
<dbReference type="AlphaFoldDB" id="A0A6A6A058"/>
<keyword evidence="2" id="KW-1185">Reference proteome</keyword>
<name>A0A6A6A058_9PLEO</name>
<gene>
    <name evidence="1" type="ORF">P153DRAFT_142041</name>
</gene>
<sequence>MQPPPLPLVHQQVIDDMTEDLAVDAAHCRLLHLYAGHKCISQQDAPVSDNNTSVLAAILEVGAGRERFSVGSEANCTEADDDTIVIVDANTTVVVAQSLSIDNVGDLLAVLHNDREIGLRGRHRHGWLENDMADGYDLVTFHIQIIDRVCER</sequence>
<dbReference type="GeneID" id="54402545"/>
<evidence type="ECO:0000313" key="1">
    <source>
        <dbReference type="EMBL" id="KAF2123971.1"/>
    </source>
</evidence>
<proteinExistence type="predicted"/>
<organism evidence="1 2">
    <name type="scientific">Dothidotthia symphoricarpi CBS 119687</name>
    <dbReference type="NCBI Taxonomy" id="1392245"/>
    <lineage>
        <taxon>Eukaryota</taxon>
        <taxon>Fungi</taxon>
        <taxon>Dikarya</taxon>
        <taxon>Ascomycota</taxon>
        <taxon>Pezizomycotina</taxon>
        <taxon>Dothideomycetes</taxon>
        <taxon>Pleosporomycetidae</taxon>
        <taxon>Pleosporales</taxon>
        <taxon>Dothidotthiaceae</taxon>
        <taxon>Dothidotthia</taxon>
    </lineage>
</organism>
<dbReference type="RefSeq" id="XP_033518364.1">
    <property type="nucleotide sequence ID" value="XM_033662113.1"/>
</dbReference>
<dbReference type="EMBL" id="ML977521">
    <property type="protein sequence ID" value="KAF2123971.1"/>
    <property type="molecule type" value="Genomic_DNA"/>
</dbReference>
<dbReference type="Proteomes" id="UP000799771">
    <property type="component" value="Unassembled WGS sequence"/>
</dbReference>
<evidence type="ECO:0000313" key="2">
    <source>
        <dbReference type="Proteomes" id="UP000799771"/>
    </source>
</evidence>